<evidence type="ECO:0000256" key="2">
    <source>
        <dbReference type="SAM" id="MobiDB-lite"/>
    </source>
</evidence>
<dbReference type="AlphaFoldDB" id="A0A914BPF0"/>
<accession>A0A914BPF0</accession>
<dbReference type="InterPro" id="IPR011021">
    <property type="entry name" value="Arrestin-like_N"/>
</dbReference>
<dbReference type="InterPro" id="IPR014752">
    <property type="entry name" value="Arrestin-like_C"/>
</dbReference>
<dbReference type="Gene3D" id="2.60.40.640">
    <property type="match status" value="2"/>
</dbReference>
<dbReference type="Pfam" id="PF02752">
    <property type="entry name" value="Arrestin_C"/>
    <property type="match status" value="1"/>
</dbReference>
<dbReference type="OMA" id="GHINMEV"/>
<proteinExistence type="inferred from homology"/>
<dbReference type="PANTHER" id="PTHR11188">
    <property type="entry name" value="ARRESTIN DOMAIN CONTAINING PROTEIN"/>
    <property type="match status" value="1"/>
</dbReference>
<feature type="domain" description="Arrestin C-terminal-like" evidence="3">
    <location>
        <begin position="138"/>
        <end position="266"/>
    </location>
</feature>
<feature type="region of interest" description="Disordered" evidence="2">
    <location>
        <begin position="311"/>
        <end position="341"/>
    </location>
</feature>
<dbReference type="OrthoDB" id="2333384at2759"/>
<organism evidence="4 5">
    <name type="scientific">Patiria miniata</name>
    <name type="common">Bat star</name>
    <name type="synonym">Asterina miniata</name>
    <dbReference type="NCBI Taxonomy" id="46514"/>
    <lineage>
        <taxon>Eukaryota</taxon>
        <taxon>Metazoa</taxon>
        <taxon>Echinodermata</taxon>
        <taxon>Eleutherozoa</taxon>
        <taxon>Asterozoa</taxon>
        <taxon>Asteroidea</taxon>
        <taxon>Valvatacea</taxon>
        <taxon>Valvatida</taxon>
        <taxon>Asterinidae</taxon>
        <taxon>Patiria</taxon>
    </lineage>
</organism>
<reference evidence="4" key="1">
    <citation type="submission" date="2022-11" db="UniProtKB">
        <authorList>
            <consortium name="EnsemblMetazoa"/>
        </authorList>
    </citation>
    <scope>IDENTIFICATION</scope>
</reference>
<evidence type="ECO:0000313" key="4">
    <source>
        <dbReference type="EnsemblMetazoa" id="XP_038077367.1"/>
    </source>
</evidence>
<dbReference type="EnsemblMetazoa" id="XM_038221439.1">
    <property type="protein sequence ID" value="XP_038077367.1"/>
    <property type="gene ID" value="LOC119745216"/>
</dbReference>
<keyword evidence="5" id="KW-1185">Reference proteome</keyword>
<protein>
    <recommendedName>
        <fullName evidence="3">Arrestin C-terminal-like domain-containing protein</fullName>
    </recommendedName>
</protein>
<evidence type="ECO:0000259" key="3">
    <source>
        <dbReference type="SMART" id="SM01017"/>
    </source>
</evidence>
<name>A0A914BPF0_PATMI</name>
<dbReference type="InterPro" id="IPR050357">
    <property type="entry name" value="Arrestin_domain-protein"/>
</dbReference>
<sequence length="361" mass="40003">MGKLKNLQIVLDKNVFGQGDVIKGHINMEVDSDGSKNMKSHGQRTDRKLEIQPGTNRIPFEFQLPNIQPLPFSFESKVGYVRYWAKATVSVKQLLLTKDYKTLKHFSMIGPTADLNTMADVQTEVDKTTTTRQFLNVGRVQNVTTVGLPRRGYVPGESITVTGHVDNRVGKNQRQFKAKLVQKTIFKFKVTDNNRSEDVTLSTASAKVACQREDRTDFTVGPLLIPPVPASGLVGCGLIDIEYFVQIKEADLDKVRFLVYIGTVPLRTSAPVLSLPAAPVPSLPVATDFTAELAARLEKRSSQKCTSSAASYDALQEASPPSYEEAVGVPDQPTGGQDREDYFRSEDHFVPRYPYFNLSGK</sequence>
<dbReference type="GO" id="GO:0015031">
    <property type="term" value="P:protein transport"/>
    <property type="evidence" value="ECO:0007669"/>
    <property type="project" value="TreeGrafter"/>
</dbReference>
<dbReference type="SMART" id="SM01017">
    <property type="entry name" value="Arrestin_C"/>
    <property type="match status" value="1"/>
</dbReference>
<dbReference type="InterPro" id="IPR011022">
    <property type="entry name" value="Arrestin_C-like"/>
</dbReference>
<dbReference type="RefSeq" id="XP_038077367.1">
    <property type="nucleotide sequence ID" value="XM_038221439.1"/>
</dbReference>
<evidence type="ECO:0000313" key="5">
    <source>
        <dbReference type="Proteomes" id="UP000887568"/>
    </source>
</evidence>
<evidence type="ECO:0000256" key="1">
    <source>
        <dbReference type="ARBA" id="ARBA00005298"/>
    </source>
</evidence>
<dbReference type="Pfam" id="PF00339">
    <property type="entry name" value="Arrestin_N"/>
    <property type="match status" value="1"/>
</dbReference>
<dbReference type="PANTHER" id="PTHR11188:SF176">
    <property type="entry name" value="ARRESTIN DOMAIN-CONTAINING PROTEIN 1"/>
    <property type="match status" value="1"/>
</dbReference>
<dbReference type="GeneID" id="119745216"/>
<dbReference type="SUPFAM" id="SSF81296">
    <property type="entry name" value="E set domains"/>
    <property type="match status" value="2"/>
</dbReference>
<dbReference type="InterPro" id="IPR014756">
    <property type="entry name" value="Ig_E-set"/>
</dbReference>
<comment type="similarity">
    <text evidence="1">Belongs to the arrestin family.</text>
</comment>
<dbReference type="Proteomes" id="UP000887568">
    <property type="component" value="Unplaced"/>
</dbReference>
<dbReference type="GO" id="GO:0005737">
    <property type="term" value="C:cytoplasm"/>
    <property type="evidence" value="ECO:0007669"/>
    <property type="project" value="TreeGrafter"/>
</dbReference>